<dbReference type="CDD" id="cd06241">
    <property type="entry name" value="M14-like"/>
    <property type="match status" value="1"/>
</dbReference>
<feature type="domain" description="Peptidase M14" evidence="3">
    <location>
        <begin position="22"/>
        <end position="163"/>
    </location>
</feature>
<dbReference type="RefSeq" id="WP_104983086.1">
    <property type="nucleotide sequence ID" value="NZ_CP012673.1"/>
</dbReference>
<name>A0A2L0EZ49_SORCE</name>
<dbReference type="GO" id="GO:0008270">
    <property type="term" value="F:zinc ion binding"/>
    <property type="evidence" value="ECO:0007669"/>
    <property type="project" value="InterPro"/>
</dbReference>
<proteinExistence type="inferred from homology"/>
<evidence type="ECO:0000259" key="3">
    <source>
        <dbReference type="Pfam" id="PF00246"/>
    </source>
</evidence>
<dbReference type="Pfam" id="PF00246">
    <property type="entry name" value="Peptidase_M14"/>
    <property type="match status" value="1"/>
</dbReference>
<gene>
    <name evidence="4" type="ORF">SOCE26_060500</name>
</gene>
<dbReference type="EMBL" id="CP012673">
    <property type="protein sequence ID" value="AUX44584.1"/>
    <property type="molecule type" value="Genomic_DNA"/>
</dbReference>
<dbReference type="GO" id="GO:0005615">
    <property type="term" value="C:extracellular space"/>
    <property type="evidence" value="ECO:0007669"/>
    <property type="project" value="TreeGrafter"/>
</dbReference>
<comment type="cofactor">
    <cofactor evidence="1">
        <name>Zn(2+)</name>
        <dbReference type="ChEBI" id="CHEBI:29105"/>
    </cofactor>
</comment>
<evidence type="ECO:0000256" key="2">
    <source>
        <dbReference type="ARBA" id="ARBA00005988"/>
    </source>
</evidence>
<dbReference type="OrthoDB" id="9767214at2"/>
<dbReference type="Proteomes" id="UP000238348">
    <property type="component" value="Chromosome"/>
</dbReference>
<dbReference type="PANTHER" id="PTHR11705">
    <property type="entry name" value="PROTEASE FAMILY M14 CARBOXYPEPTIDASE A,B"/>
    <property type="match status" value="1"/>
</dbReference>
<dbReference type="InterPro" id="IPR000834">
    <property type="entry name" value="Peptidase_M14"/>
</dbReference>
<dbReference type="EC" id="3.4.21.53" evidence="4"/>
<dbReference type="GO" id="GO:0004181">
    <property type="term" value="F:metallocarboxypeptidase activity"/>
    <property type="evidence" value="ECO:0007669"/>
    <property type="project" value="InterPro"/>
</dbReference>
<dbReference type="GO" id="GO:0004252">
    <property type="term" value="F:serine-type endopeptidase activity"/>
    <property type="evidence" value="ECO:0007669"/>
    <property type="project" value="UniProtKB-EC"/>
</dbReference>
<accession>A0A2L0EZ49</accession>
<dbReference type="AlphaFoldDB" id="A0A2L0EZ49"/>
<evidence type="ECO:0000313" key="5">
    <source>
        <dbReference type="Proteomes" id="UP000238348"/>
    </source>
</evidence>
<dbReference type="SUPFAM" id="SSF53187">
    <property type="entry name" value="Zn-dependent exopeptidases"/>
    <property type="match status" value="1"/>
</dbReference>
<comment type="similarity">
    <text evidence="2">Belongs to the peptidase M14 family.</text>
</comment>
<sequence>MLLTRAEATGFRETSLHADVMRFVRALADRGDPRLHLTTFGASPGGRELPLLVLSKDGVRTPAEARRAGRPVVLMLDGIHPGEVEGKEASLALVRDLLDGRHPGWLDALVLLVVPLFNPDGNDALDPQNRRLDLKKLAGQPGPVVGTRTQSQGINLNRDYLRQAAPEMRLLQQHVCIPWAPDLTIDNHATNGSVHRFHMTVDVPHTVESGRAEPIAMVRDRLVPDVIAAVRKRGFESGWYGNFVEDERVLDAGSEVDPAAPVGLGWMTYPHHPRFGSNYRGLTGRLDLLLECYSYLPFEERVLTASAWQIETLSWAAARADAIREVVAASARPPERVAVRYRLEPTGTPIDVLTRSPRTFDGAPVTVRIPHHARFVGTAVVDRPRAYLVPPAIAEHLRLHGLRVGPAEGVHDVEVARVTSLGAEGGRAILEASRVGEVAVRWREETRRAPEGWSRVDTDQPLGAIAVYLCEPESDDGAVENGLVPAPAVGDEHPAWRLR</sequence>
<dbReference type="PANTHER" id="PTHR11705:SF145">
    <property type="entry name" value="PEPTIDASE M14 CARBOXYPEPTIDASE A DOMAIN-CONTAINING PROTEIN"/>
    <property type="match status" value="1"/>
</dbReference>
<evidence type="ECO:0000256" key="1">
    <source>
        <dbReference type="ARBA" id="ARBA00001947"/>
    </source>
</evidence>
<evidence type="ECO:0000313" key="4">
    <source>
        <dbReference type="EMBL" id="AUX44584.1"/>
    </source>
</evidence>
<protein>
    <submittedName>
        <fullName evidence="4">Peptidase</fullName>
        <ecNumber evidence="4">3.4.21.53</ecNumber>
    </submittedName>
</protein>
<dbReference type="Gene3D" id="3.40.630.10">
    <property type="entry name" value="Zn peptidases"/>
    <property type="match status" value="1"/>
</dbReference>
<dbReference type="GO" id="GO:0006508">
    <property type="term" value="P:proteolysis"/>
    <property type="evidence" value="ECO:0007669"/>
    <property type="project" value="InterPro"/>
</dbReference>
<keyword evidence="4" id="KW-0378">Hydrolase</keyword>
<organism evidence="4 5">
    <name type="scientific">Sorangium cellulosum</name>
    <name type="common">Polyangium cellulosum</name>
    <dbReference type="NCBI Taxonomy" id="56"/>
    <lineage>
        <taxon>Bacteria</taxon>
        <taxon>Pseudomonadati</taxon>
        <taxon>Myxococcota</taxon>
        <taxon>Polyangia</taxon>
        <taxon>Polyangiales</taxon>
        <taxon>Polyangiaceae</taxon>
        <taxon>Sorangium</taxon>
    </lineage>
</organism>
<reference evidence="4 5" key="1">
    <citation type="submission" date="2015-09" db="EMBL/GenBank/DDBJ databases">
        <title>Sorangium comparison.</title>
        <authorList>
            <person name="Zaburannyi N."/>
            <person name="Bunk B."/>
            <person name="Overmann J."/>
            <person name="Mueller R."/>
        </authorList>
    </citation>
    <scope>NUCLEOTIDE SEQUENCE [LARGE SCALE GENOMIC DNA]</scope>
    <source>
        <strain evidence="4 5">So ce26</strain>
    </source>
</reference>